<dbReference type="Gene3D" id="3.30.70.60">
    <property type="match status" value="1"/>
</dbReference>
<accession>A0A081C9D7</accession>
<evidence type="ECO:0000313" key="6">
    <source>
        <dbReference type="Proteomes" id="UP000030661"/>
    </source>
</evidence>
<organism evidence="5">
    <name type="scientific">Vecturithrix granuli</name>
    <dbReference type="NCBI Taxonomy" id="1499967"/>
    <lineage>
        <taxon>Bacteria</taxon>
        <taxon>Candidatus Moduliflexota</taxon>
        <taxon>Candidatus Vecturitrichia</taxon>
        <taxon>Candidatus Vecturitrichales</taxon>
        <taxon>Candidatus Vecturitrichaceae</taxon>
        <taxon>Candidatus Vecturithrix</taxon>
    </lineage>
</organism>
<keyword evidence="3" id="KW-0687">Ribonucleoprotein</keyword>
<evidence type="ECO:0000256" key="2">
    <source>
        <dbReference type="ARBA" id="ARBA00035294"/>
    </source>
</evidence>
<keyword evidence="3 5" id="KW-0689">Ribosomal protein</keyword>
<dbReference type="GO" id="GO:0070181">
    <property type="term" value="F:small ribosomal subunit rRNA binding"/>
    <property type="evidence" value="ECO:0007669"/>
    <property type="project" value="TreeGrafter"/>
</dbReference>
<comment type="function">
    <text evidence="3">Binds together with bS18 to 16S ribosomal RNA.</text>
</comment>
<keyword evidence="6" id="KW-1185">Reference proteome</keyword>
<proteinExistence type="inferred from homology"/>
<dbReference type="GO" id="GO:0003735">
    <property type="term" value="F:structural constituent of ribosome"/>
    <property type="evidence" value="ECO:0007669"/>
    <property type="project" value="InterPro"/>
</dbReference>
<dbReference type="CDD" id="cd00473">
    <property type="entry name" value="bS6"/>
    <property type="match status" value="1"/>
</dbReference>
<dbReference type="EMBL" id="DF820477">
    <property type="protein sequence ID" value="GAK61192.1"/>
    <property type="molecule type" value="Genomic_DNA"/>
</dbReference>
<sequence>MKTYETLFIIHPDLEESEVSKTIDTIQDLITTGGGAIVKLEKWGKRQLAYTIQKKREGYYVLIYFEAPPTLLTELHRRYKLTDTILRYLVIQLTKAQIEDMLQRPSVTNITDDVRVSFEDEDDEGDHGDFEPDEELVASTEE</sequence>
<dbReference type="PANTHER" id="PTHR21011">
    <property type="entry name" value="MITOCHONDRIAL 28S RIBOSOMAL PROTEIN S6"/>
    <property type="match status" value="1"/>
</dbReference>
<feature type="region of interest" description="Disordered" evidence="4">
    <location>
        <begin position="119"/>
        <end position="142"/>
    </location>
</feature>
<dbReference type="STRING" id="1499967.U27_01091"/>
<dbReference type="Proteomes" id="UP000030661">
    <property type="component" value="Unassembled WGS sequence"/>
</dbReference>
<dbReference type="InterPro" id="IPR035980">
    <property type="entry name" value="Ribosomal_bS6_sf"/>
</dbReference>
<comment type="similarity">
    <text evidence="1 3">Belongs to the bacterial ribosomal protein bS6 family.</text>
</comment>
<dbReference type="HAMAP" id="MF_00360">
    <property type="entry name" value="Ribosomal_bS6"/>
    <property type="match status" value="1"/>
</dbReference>
<dbReference type="GO" id="GO:0005840">
    <property type="term" value="C:ribosome"/>
    <property type="evidence" value="ECO:0007669"/>
    <property type="project" value="UniProtKB-KW"/>
</dbReference>
<dbReference type="InterPro" id="IPR020814">
    <property type="entry name" value="Ribosomal_S6_plastid/chlpt"/>
</dbReference>
<dbReference type="eggNOG" id="COG0360">
    <property type="taxonomic scope" value="Bacteria"/>
</dbReference>
<evidence type="ECO:0000256" key="4">
    <source>
        <dbReference type="SAM" id="MobiDB-lite"/>
    </source>
</evidence>
<keyword evidence="3" id="KW-0694">RNA-binding</keyword>
<dbReference type="SUPFAM" id="SSF54995">
    <property type="entry name" value="Ribosomal protein S6"/>
    <property type="match status" value="1"/>
</dbReference>
<reference evidence="5" key="1">
    <citation type="journal article" date="2015" name="PeerJ">
        <title>First genomic representation of candidate bacterial phylum KSB3 points to enhanced environmental sensing as a trigger of wastewater bulking.</title>
        <authorList>
            <person name="Sekiguchi Y."/>
            <person name="Ohashi A."/>
            <person name="Parks D.H."/>
            <person name="Yamauchi T."/>
            <person name="Tyson G.W."/>
            <person name="Hugenholtz P."/>
        </authorList>
    </citation>
    <scope>NUCLEOTIDE SEQUENCE [LARGE SCALE GENOMIC DNA]</scope>
</reference>
<protein>
    <recommendedName>
        <fullName evidence="2 3">Small ribosomal subunit protein bS6</fullName>
    </recommendedName>
</protein>
<evidence type="ECO:0000256" key="3">
    <source>
        <dbReference type="HAMAP-Rule" id="MF_00360"/>
    </source>
</evidence>
<dbReference type="Pfam" id="PF01250">
    <property type="entry name" value="Ribosomal_S6"/>
    <property type="match status" value="1"/>
</dbReference>
<dbReference type="GO" id="GO:1990904">
    <property type="term" value="C:ribonucleoprotein complex"/>
    <property type="evidence" value="ECO:0007669"/>
    <property type="project" value="UniProtKB-KW"/>
</dbReference>
<evidence type="ECO:0000313" key="5">
    <source>
        <dbReference type="EMBL" id="GAK61192.1"/>
    </source>
</evidence>
<dbReference type="HOGENOM" id="CLU_113441_4_0_0"/>
<evidence type="ECO:0000256" key="1">
    <source>
        <dbReference type="ARBA" id="ARBA00009512"/>
    </source>
</evidence>
<name>A0A081C9D7_VECG1</name>
<gene>
    <name evidence="3" type="primary">rpsF</name>
    <name evidence="5" type="ORF">U27_01091</name>
</gene>
<dbReference type="InterPro" id="IPR000529">
    <property type="entry name" value="Ribosomal_bS6"/>
</dbReference>
<dbReference type="InterPro" id="IPR014717">
    <property type="entry name" value="Transl_elong_EF1B/ribsomal_bS6"/>
</dbReference>
<dbReference type="NCBIfam" id="TIGR00166">
    <property type="entry name" value="S6"/>
    <property type="match status" value="1"/>
</dbReference>
<dbReference type="GO" id="GO:0006412">
    <property type="term" value="P:translation"/>
    <property type="evidence" value="ECO:0007669"/>
    <property type="project" value="UniProtKB-UniRule"/>
</dbReference>
<keyword evidence="3" id="KW-0699">rRNA-binding</keyword>
<dbReference type="GO" id="GO:0005737">
    <property type="term" value="C:cytoplasm"/>
    <property type="evidence" value="ECO:0007669"/>
    <property type="project" value="UniProtKB-ARBA"/>
</dbReference>
<dbReference type="PANTHER" id="PTHR21011:SF1">
    <property type="entry name" value="SMALL RIBOSOMAL SUBUNIT PROTEIN BS6M"/>
    <property type="match status" value="1"/>
</dbReference>
<dbReference type="AlphaFoldDB" id="A0A081C9D7"/>